<reference evidence="1 2" key="1">
    <citation type="submission" date="2023-05" db="EMBL/GenBank/DDBJ databases">
        <title>Streptantibioticus silvisoli sp. nov., acidotolerant actinomycetes 1 from pine litter.</title>
        <authorList>
            <person name="Swiecimska M."/>
            <person name="Golinska P."/>
            <person name="Sangal V."/>
            <person name="Wachnowicz B."/>
            <person name="Goodfellow M."/>
        </authorList>
    </citation>
    <scope>NUCLEOTIDE SEQUENCE [LARGE SCALE GENOMIC DNA]</scope>
    <source>
        <strain evidence="1 2">SL54</strain>
    </source>
</reference>
<comment type="caution">
    <text evidence="1">The sequence shown here is derived from an EMBL/GenBank/DDBJ whole genome shotgun (WGS) entry which is preliminary data.</text>
</comment>
<dbReference type="Proteomes" id="UP001156398">
    <property type="component" value="Unassembled WGS sequence"/>
</dbReference>
<organism evidence="1 2">
    <name type="scientific">Streptantibioticus silvisoli</name>
    <dbReference type="NCBI Taxonomy" id="2705255"/>
    <lineage>
        <taxon>Bacteria</taxon>
        <taxon>Bacillati</taxon>
        <taxon>Actinomycetota</taxon>
        <taxon>Actinomycetes</taxon>
        <taxon>Kitasatosporales</taxon>
        <taxon>Streptomycetaceae</taxon>
        <taxon>Streptantibioticus</taxon>
    </lineage>
</organism>
<accession>A0ABT6VTQ9</accession>
<sequence length="418" mass="45879">MATQPYVRALDAAEFIMGPPTVKGTPMWRGRGVDAVRLLVDDYLALVRERFPAEVVEHGFLASQADNRRVFGEYGNVYELTDVPGDPDAQFRSDNIVASIARLERDRSAGPLVAIGAIMRHFPGSTPPLFRDRLVWPVVELNQLVEAEQADSVLDFHRSVVERMLWDIGIPSITVCTDELAGYGKVTYLVVTALPNRRPTVLATLYVLADGLRSALGPRREIIDIGFTGKVLATAAMLHMDARGLALPSTIAPVQLGVTAAPQSDPATCERWLTGLRAAGLRCEVRQAGGSSRSRARAEEYWHRTGTPLVIGLDRSPDAVTLCTRFPLHRVPLGELPAPERVRDLLDRHDTTLRSRSRRLLETTVERNGHLRTLCPPCAARPGVAVFGHVVPAKPGDCQECGDEAGQPLFLSEEGRFY</sequence>
<protein>
    <submittedName>
        <fullName evidence="1">Uncharacterized protein</fullName>
    </submittedName>
</protein>
<gene>
    <name evidence="1" type="ORF">POF43_000045</name>
</gene>
<dbReference type="RefSeq" id="WP_271323338.1">
    <property type="nucleotide sequence ID" value="NZ_JAAGKO020000001.1"/>
</dbReference>
<name>A0ABT6VTQ9_9ACTN</name>
<keyword evidence="2" id="KW-1185">Reference proteome</keyword>
<proteinExistence type="predicted"/>
<evidence type="ECO:0000313" key="1">
    <source>
        <dbReference type="EMBL" id="MDI5961127.1"/>
    </source>
</evidence>
<evidence type="ECO:0000313" key="2">
    <source>
        <dbReference type="Proteomes" id="UP001156398"/>
    </source>
</evidence>
<dbReference type="EMBL" id="JAAGKO020000001">
    <property type="protein sequence ID" value="MDI5961127.1"/>
    <property type="molecule type" value="Genomic_DNA"/>
</dbReference>